<dbReference type="AlphaFoldDB" id="A0A812W8F6"/>
<dbReference type="EMBL" id="CAJNIZ010043825">
    <property type="protein sequence ID" value="CAE7669981.1"/>
    <property type="molecule type" value="Genomic_DNA"/>
</dbReference>
<gene>
    <name evidence="2" type="ORF">SPIL2461_LOCUS18453</name>
</gene>
<keyword evidence="3" id="KW-1185">Reference proteome</keyword>
<protein>
    <recommendedName>
        <fullName evidence="4">SH3 domain-containing protein</fullName>
    </recommendedName>
</protein>
<evidence type="ECO:0008006" key="4">
    <source>
        <dbReference type="Google" id="ProtNLM"/>
    </source>
</evidence>
<dbReference type="OrthoDB" id="433122at2759"/>
<evidence type="ECO:0000313" key="2">
    <source>
        <dbReference type="EMBL" id="CAE7669981.1"/>
    </source>
</evidence>
<sequence length="155" mass="16908">MAAARRRGVMKKDDLLEAMEEAATDVPDSPQRPELPGALSAVAAAAEAEGALGAQAAAKPEAGPTTQPAAPKKQGIPYEVVYDAVWVRREPNSKGDRLTKRVKGDRLRIFGFDDTQNWGRVQVKVREGEVEGWVMLQHDELGDLIRTCEDEEMGP</sequence>
<reference evidence="2" key="1">
    <citation type="submission" date="2021-02" db="EMBL/GenBank/DDBJ databases">
        <authorList>
            <person name="Dougan E. K."/>
            <person name="Rhodes N."/>
            <person name="Thang M."/>
            <person name="Chan C."/>
        </authorList>
    </citation>
    <scope>NUCLEOTIDE SEQUENCE</scope>
</reference>
<organism evidence="2 3">
    <name type="scientific">Symbiodinium pilosum</name>
    <name type="common">Dinoflagellate</name>
    <dbReference type="NCBI Taxonomy" id="2952"/>
    <lineage>
        <taxon>Eukaryota</taxon>
        <taxon>Sar</taxon>
        <taxon>Alveolata</taxon>
        <taxon>Dinophyceae</taxon>
        <taxon>Suessiales</taxon>
        <taxon>Symbiodiniaceae</taxon>
        <taxon>Symbiodinium</taxon>
    </lineage>
</organism>
<accession>A0A812W8F6</accession>
<comment type="caution">
    <text evidence="2">The sequence shown here is derived from an EMBL/GenBank/DDBJ whole genome shotgun (WGS) entry which is preliminary data.</text>
</comment>
<feature type="region of interest" description="Disordered" evidence="1">
    <location>
        <begin position="1"/>
        <end position="74"/>
    </location>
</feature>
<name>A0A812W8F6_SYMPI</name>
<proteinExistence type="predicted"/>
<evidence type="ECO:0000313" key="3">
    <source>
        <dbReference type="Proteomes" id="UP000649617"/>
    </source>
</evidence>
<feature type="compositionally biased region" description="Low complexity" evidence="1">
    <location>
        <begin position="34"/>
        <end position="64"/>
    </location>
</feature>
<dbReference type="Proteomes" id="UP000649617">
    <property type="component" value="Unassembled WGS sequence"/>
</dbReference>
<evidence type="ECO:0000256" key="1">
    <source>
        <dbReference type="SAM" id="MobiDB-lite"/>
    </source>
</evidence>